<dbReference type="EMBL" id="JABBJF010000001">
    <property type="protein sequence ID" value="MBC1184387.1"/>
    <property type="molecule type" value="Genomic_DNA"/>
</dbReference>
<dbReference type="Gene3D" id="3.40.50.850">
    <property type="entry name" value="Isochorismatase-like"/>
    <property type="match status" value="1"/>
</dbReference>
<protein>
    <submittedName>
        <fullName evidence="3">Isochorismatase family protein</fullName>
    </submittedName>
</protein>
<accession>A0ABR6RMQ0</accession>
<dbReference type="InterPro" id="IPR036380">
    <property type="entry name" value="Isochorismatase-like_sf"/>
</dbReference>
<feature type="domain" description="Isochorismatase-like" evidence="2">
    <location>
        <begin position="3"/>
        <end position="143"/>
    </location>
</feature>
<proteinExistence type="predicted"/>
<dbReference type="SUPFAM" id="SSF52499">
    <property type="entry name" value="Isochorismatase-like hydrolases"/>
    <property type="match status" value="1"/>
</dbReference>
<name>A0ABR6RMQ0_9ENTR</name>
<reference evidence="3 4" key="1">
    <citation type="submission" date="2020-04" db="EMBL/GenBank/DDBJ databases">
        <title>The draft genome of Kluyvera sichuanensis strain SCKS090646.</title>
        <authorList>
            <person name="Wei L."/>
            <person name="Liu L."/>
            <person name="Feng Y."/>
            <person name="Zong Z."/>
        </authorList>
    </citation>
    <scope>NUCLEOTIDE SEQUENCE [LARGE SCALE GENOMIC DNA]</scope>
    <source>
        <strain evidence="3 4">090646</strain>
    </source>
</reference>
<evidence type="ECO:0000313" key="4">
    <source>
        <dbReference type="Proteomes" id="UP000607331"/>
    </source>
</evidence>
<dbReference type="PANTHER" id="PTHR43540:SF1">
    <property type="entry name" value="ISOCHORISMATASE HYDROLASE"/>
    <property type="match status" value="1"/>
</dbReference>
<organism evidence="3 4">
    <name type="scientific">Kluyvera sichuanensis</name>
    <dbReference type="NCBI Taxonomy" id="2725494"/>
    <lineage>
        <taxon>Bacteria</taxon>
        <taxon>Pseudomonadati</taxon>
        <taxon>Pseudomonadota</taxon>
        <taxon>Gammaproteobacteria</taxon>
        <taxon>Enterobacterales</taxon>
        <taxon>Enterobacteriaceae</taxon>
        <taxon>Kluyvera</taxon>
    </lineage>
</organism>
<gene>
    <name evidence="3" type="ORF">HII27_01510</name>
</gene>
<dbReference type="PANTHER" id="PTHR43540">
    <property type="entry name" value="PEROXYUREIDOACRYLATE/UREIDOACRYLATE AMIDOHYDROLASE-RELATED"/>
    <property type="match status" value="1"/>
</dbReference>
<evidence type="ECO:0000256" key="1">
    <source>
        <dbReference type="ARBA" id="ARBA00022801"/>
    </source>
</evidence>
<dbReference type="InterPro" id="IPR050272">
    <property type="entry name" value="Isochorismatase-like_hydrls"/>
</dbReference>
<evidence type="ECO:0000313" key="3">
    <source>
        <dbReference type="EMBL" id="MBC1184387.1"/>
    </source>
</evidence>
<sequence>MQALLVIDMQRFVSDRIARGMEYFPAASIENMKTILASFRAAGKTVLHVRHETIEPGSDLQKNSPHFPPVEGFEEQGEEEVFIKRTSSAFSSTDLYQWLQRENINELTVIGAVAGFCVNSTIRSGADLGLNMTIVRDAVLSFPLGEGLSAEAIFNVTLGLLEAGFARGVTTAELTQ</sequence>
<dbReference type="RefSeq" id="WP_185666205.1">
    <property type="nucleotide sequence ID" value="NZ_JABBJF010000001.1"/>
</dbReference>
<keyword evidence="4" id="KW-1185">Reference proteome</keyword>
<evidence type="ECO:0000259" key="2">
    <source>
        <dbReference type="Pfam" id="PF00857"/>
    </source>
</evidence>
<dbReference type="Proteomes" id="UP000607331">
    <property type="component" value="Unassembled WGS sequence"/>
</dbReference>
<comment type="caution">
    <text evidence="3">The sequence shown here is derived from an EMBL/GenBank/DDBJ whole genome shotgun (WGS) entry which is preliminary data.</text>
</comment>
<dbReference type="Pfam" id="PF00857">
    <property type="entry name" value="Isochorismatase"/>
    <property type="match status" value="1"/>
</dbReference>
<keyword evidence="1" id="KW-0378">Hydrolase</keyword>
<dbReference type="InterPro" id="IPR000868">
    <property type="entry name" value="Isochorismatase-like_dom"/>
</dbReference>